<dbReference type="InterPro" id="IPR016169">
    <property type="entry name" value="FAD-bd_PCMH_sub2"/>
</dbReference>
<keyword evidence="3" id="KW-0285">Flavoprotein</keyword>
<reference evidence="9" key="1">
    <citation type="submission" date="2025-08" db="UniProtKB">
        <authorList>
            <consortium name="RefSeq"/>
        </authorList>
    </citation>
    <scope>IDENTIFICATION</scope>
</reference>
<keyword evidence="5" id="KW-0560">Oxidoreductase</keyword>
<feature type="chain" id="PRO_5046214060" evidence="6">
    <location>
        <begin position="20"/>
        <end position="557"/>
    </location>
</feature>
<dbReference type="PANTHER" id="PTHR42973:SF39">
    <property type="entry name" value="FAD-BINDING PCMH-TYPE DOMAIN-CONTAINING PROTEIN"/>
    <property type="match status" value="1"/>
</dbReference>
<evidence type="ECO:0000256" key="1">
    <source>
        <dbReference type="ARBA" id="ARBA00001974"/>
    </source>
</evidence>
<dbReference type="Pfam" id="PF08031">
    <property type="entry name" value="BBE"/>
    <property type="match status" value="1"/>
</dbReference>
<dbReference type="PROSITE" id="PS00862">
    <property type="entry name" value="OX2_COVAL_FAD"/>
    <property type="match status" value="1"/>
</dbReference>
<accession>A0ABM1E714</accession>
<sequence length="557" mass="60955">MAAKIVVVAIAVMVCMVSGKDYCMPHQSCWPNAETIEKFDNSFTTKANVLTPDLGPWFWLACTMKNTYQQRKPGMVVTARTTEDVQKAVLFANEHNIRITVASSGHCYVGRPAEDGSLLINLGAMIAMEIKTNVPTLSDTGAIAIVQPAVTNAVIHNSVSAAGYLAPAGSCPTVAMGGFLIGGGHSPNTRSLGLGADNLIAATMVLADGAIAELSESGTVTTDRDGQVRSTPDADLFWAIRGGGGAFGVVTQYTVKLHEANPGFTSLICAYPFNSVVGSDIYAEDILTHYFLNTLPIMDNYWSGYLLISTGIPNPQGSRTPGKVVFALLHNGKADEAARAQVQPLVDYRPDWTTGKECSFKDYANFWEYQQYVNDPTGFPIAIDNRLQQPEFLTREFAAEMTRLMYDAAGRGDEYVVVSCTAAHVGGMTSVGRNETAVSDYLHDAVFSSTCGALMNKNYGEDRILRFFSDEWYPMMKKYGRGVYYNEPGFDIPDYAEEFWGPKYDRLLEIKKKYDPNNAFNCNQCVGWEKVTNGSGYRFSYTKNVIFLLAFVAALVV</sequence>
<evidence type="ECO:0000313" key="9">
    <source>
        <dbReference type="RefSeq" id="XP_014667985.1"/>
    </source>
</evidence>
<dbReference type="SUPFAM" id="SSF55103">
    <property type="entry name" value="FAD-linked oxidases, C-terminal domain"/>
    <property type="match status" value="1"/>
</dbReference>
<dbReference type="RefSeq" id="XP_014667985.1">
    <property type="nucleotide sequence ID" value="XM_014812499.1"/>
</dbReference>
<evidence type="ECO:0000313" key="8">
    <source>
        <dbReference type="Proteomes" id="UP000695022"/>
    </source>
</evidence>
<comment type="cofactor">
    <cofactor evidence="1">
        <name>FAD</name>
        <dbReference type="ChEBI" id="CHEBI:57692"/>
    </cofactor>
</comment>
<dbReference type="Pfam" id="PF01565">
    <property type="entry name" value="FAD_binding_4"/>
    <property type="match status" value="1"/>
</dbReference>
<dbReference type="InterPro" id="IPR016166">
    <property type="entry name" value="FAD-bd_PCMH"/>
</dbReference>
<name>A0ABM1E714_PRICU</name>
<dbReference type="InterPro" id="IPR012951">
    <property type="entry name" value="BBE"/>
</dbReference>
<evidence type="ECO:0000256" key="5">
    <source>
        <dbReference type="ARBA" id="ARBA00023002"/>
    </source>
</evidence>
<gene>
    <name evidence="9" type="primary">LOC106809418</name>
</gene>
<dbReference type="InterPro" id="IPR006093">
    <property type="entry name" value="Oxy_OxRdtase_FAD_BS"/>
</dbReference>
<evidence type="ECO:0000256" key="2">
    <source>
        <dbReference type="ARBA" id="ARBA00005466"/>
    </source>
</evidence>
<protein>
    <submittedName>
        <fullName evidence="9">Uncharacterized FAD-linked oxidoreductase YvdP-like</fullName>
    </submittedName>
</protein>
<organism evidence="8 9">
    <name type="scientific">Priapulus caudatus</name>
    <name type="common">Priapulid worm</name>
    <dbReference type="NCBI Taxonomy" id="37621"/>
    <lineage>
        <taxon>Eukaryota</taxon>
        <taxon>Metazoa</taxon>
        <taxon>Ecdysozoa</taxon>
        <taxon>Scalidophora</taxon>
        <taxon>Priapulida</taxon>
        <taxon>Priapulimorpha</taxon>
        <taxon>Priapulimorphida</taxon>
        <taxon>Priapulidae</taxon>
        <taxon>Priapulus</taxon>
    </lineage>
</organism>
<proteinExistence type="inferred from homology"/>
<dbReference type="PANTHER" id="PTHR42973">
    <property type="entry name" value="BINDING OXIDOREDUCTASE, PUTATIVE (AFU_ORTHOLOGUE AFUA_1G17690)-RELATED"/>
    <property type="match status" value="1"/>
</dbReference>
<dbReference type="InterPro" id="IPR016164">
    <property type="entry name" value="FAD-linked_Oxase-like_C"/>
</dbReference>
<keyword evidence="4" id="KW-0274">FAD</keyword>
<feature type="signal peptide" evidence="6">
    <location>
        <begin position="1"/>
        <end position="19"/>
    </location>
</feature>
<keyword evidence="6" id="KW-0732">Signal</keyword>
<dbReference type="SUPFAM" id="SSF56176">
    <property type="entry name" value="FAD-binding/transporter-associated domain-like"/>
    <property type="match status" value="1"/>
</dbReference>
<evidence type="ECO:0000256" key="6">
    <source>
        <dbReference type="SAM" id="SignalP"/>
    </source>
</evidence>
<comment type="similarity">
    <text evidence="2">Belongs to the oxygen-dependent FAD-linked oxidoreductase family.</text>
</comment>
<dbReference type="Gene3D" id="3.40.462.20">
    <property type="match status" value="1"/>
</dbReference>
<evidence type="ECO:0000256" key="4">
    <source>
        <dbReference type="ARBA" id="ARBA00022827"/>
    </source>
</evidence>
<evidence type="ECO:0000256" key="3">
    <source>
        <dbReference type="ARBA" id="ARBA00022630"/>
    </source>
</evidence>
<dbReference type="Proteomes" id="UP000695022">
    <property type="component" value="Unplaced"/>
</dbReference>
<dbReference type="PROSITE" id="PS51387">
    <property type="entry name" value="FAD_PCMH"/>
    <property type="match status" value="1"/>
</dbReference>
<feature type="domain" description="FAD-binding PCMH-type" evidence="7">
    <location>
        <begin position="69"/>
        <end position="260"/>
    </location>
</feature>
<dbReference type="GeneID" id="106809418"/>
<evidence type="ECO:0000259" key="7">
    <source>
        <dbReference type="PROSITE" id="PS51387"/>
    </source>
</evidence>
<dbReference type="InterPro" id="IPR050416">
    <property type="entry name" value="FAD-linked_Oxidoreductase"/>
</dbReference>
<keyword evidence="8" id="KW-1185">Reference proteome</keyword>
<dbReference type="InterPro" id="IPR006094">
    <property type="entry name" value="Oxid_FAD_bind_N"/>
</dbReference>
<dbReference type="Gene3D" id="3.30.465.10">
    <property type="match status" value="1"/>
</dbReference>
<dbReference type="InterPro" id="IPR036318">
    <property type="entry name" value="FAD-bd_PCMH-like_sf"/>
</dbReference>